<dbReference type="InterPro" id="IPR018209">
    <property type="entry name" value="Pyrv_Knase_AS"/>
</dbReference>
<reference evidence="19" key="1">
    <citation type="journal article" date="2020" name="bioRxiv">
        <title>Comparative genomics of Chlamydomonas.</title>
        <authorList>
            <person name="Craig R.J."/>
            <person name="Hasan A.R."/>
            <person name="Ness R.W."/>
            <person name="Keightley P.D."/>
        </authorList>
    </citation>
    <scope>NUCLEOTIDE SEQUENCE</scope>
    <source>
        <strain evidence="19">CCAP 11/70</strain>
    </source>
</reference>
<dbReference type="NCBIfam" id="TIGR01064">
    <property type="entry name" value="pyruv_kin"/>
    <property type="match status" value="4"/>
</dbReference>
<feature type="region of interest" description="Disordered" evidence="16">
    <location>
        <begin position="1"/>
        <end position="102"/>
    </location>
</feature>
<dbReference type="OrthoDB" id="108365at2759"/>
<dbReference type="GO" id="GO:0004743">
    <property type="term" value="F:pyruvate kinase activity"/>
    <property type="evidence" value="ECO:0007669"/>
    <property type="project" value="UniProtKB-EC"/>
</dbReference>
<evidence type="ECO:0000256" key="8">
    <source>
        <dbReference type="ARBA" id="ARBA00022741"/>
    </source>
</evidence>
<keyword evidence="20" id="KW-1185">Reference proteome</keyword>
<keyword evidence="7" id="KW-0479">Metal-binding</keyword>
<dbReference type="InterPro" id="IPR015793">
    <property type="entry name" value="Pyrv_Knase_brl"/>
</dbReference>
<dbReference type="InterPro" id="IPR040442">
    <property type="entry name" value="Pyrv_kinase-like_dom_sf"/>
</dbReference>
<dbReference type="Gene3D" id="3.40.1380.20">
    <property type="entry name" value="Pyruvate kinase, C-terminal domain"/>
    <property type="match status" value="4"/>
</dbReference>
<proteinExistence type="inferred from homology"/>
<evidence type="ECO:0000259" key="18">
    <source>
        <dbReference type="Pfam" id="PF02887"/>
    </source>
</evidence>
<dbReference type="InterPro" id="IPR015795">
    <property type="entry name" value="Pyrv_Knase_C"/>
</dbReference>
<dbReference type="SUPFAM" id="SSF50800">
    <property type="entry name" value="PK beta-barrel domain-like"/>
    <property type="match status" value="4"/>
</dbReference>
<name>A0A835XVJ5_9CHLO</name>
<evidence type="ECO:0000256" key="16">
    <source>
        <dbReference type="SAM" id="MobiDB-lite"/>
    </source>
</evidence>
<evidence type="ECO:0000256" key="5">
    <source>
        <dbReference type="ARBA" id="ARBA00012142"/>
    </source>
</evidence>
<comment type="catalytic activity">
    <reaction evidence="14 15">
        <text>pyruvate + ATP = phosphoenolpyruvate + ADP + H(+)</text>
        <dbReference type="Rhea" id="RHEA:18157"/>
        <dbReference type="ChEBI" id="CHEBI:15361"/>
        <dbReference type="ChEBI" id="CHEBI:15378"/>
        <dbReference type="ChEBI" id="CHEBI:30616"/>
        <dbReference type="ChEBI" id="CHEBI:58702"/>
        <dbReference type="ChEBI" id="CHEBI:456216"/>
        <dbReference type="EC" id="2.7.1.40"/>
    </reaction>
</comment>
<evidence type="ECO:0000256" key="12">
    <source>
        <dbReference type="ARBA" id="ARBA00023152"/>
    </source>
</evidence>
<keyword evidence="10" id="KW-0067">ATP-binding</keyword>
<dbReference type="InterPro" id="IPR011037">
    <property type="entry name" value="Pyrv_Knase-like_insert_dom_sf"/>
</dbReference>
<keyword evidence="8" id="KW-0547">Nucleotide-binding</keyword>
<dbReference type="PROSITE" id="PS00110">
    <property type="entry name" value="PYRUVATE_KINASE"/>
    <property type="match status" value="4"/>
</dbReference>
<dbReference type="Gene3D" id="2.40.33.10">
    <property type="entry name" value="PK beta-barrel domain-like"/>
    <property type="match status" value="4"/>
</dbReference>
<dbReference type="EMBL" id="JAEHOE010000062">
    <property type="protein sequence ID" value="KAG2490387.1"/>
    <property type="molecule type" value="Genomic_DNA"/>
</dbReference>
<evidence type="ECO:0000256" key="7">
    <source>
        <dbReference type="ARBA" id="ARBA00022723"/>
    </source>
</evidence>
<sequence>MGCGSSIQAAPAGGRPEKEGGKAGSARDSASGADASNNNTPRKSGSASLKTDGSLKKTASGKPAVPTSPSKARQSFAHDDRSLRSKSSRLEKTSSLLPNNMSVEEQTINAVKAKLQREWAPEYDPEEIRPPQETPDVHSERATNVTLSMILKDQEELARKTKIICTAGPACWSEEGLGKLLDAGCNVLRFNFSHGDHDGHYSVLERFRKVCASKNSYAACLLDTKGPEIRTAMLKDGKDIELEAGQPIIVEAVGADYTKWEGFKNPGGETRIGLSYDKLCQSVAPGSKILLADGSISITVDEILSATQLKGTVLNSKKLGQRKNCNLPGVKVDIPVLTEKDIDDLQNFAAKHKMDFVAASFVQSAADVQFIRRTLDAAAGGKDVKIISKIENLEGLNNYDAILRESDGIMVARGDLGMEIPSEKVPVAQKMMITKANIAGKFVICATQMLESMITNPRPTRAEMTDVANAVYDGVDCVMLSGESANGEFPDTAVSTMAAIVANAEVGVDYYSQYSFIRYWATKGNEIAMEPDECMLSSAASMAVGFTEDTTPEAFKRVSRTNTVTIITVLTDSGRAANLITKYRPPCLVVVASTNKQVLRQASVSFGQVPLELKSLEVDSPELAELAAEKVRTLGLMNAHCPDCRLVVVRGRTSGNADSQPVVTVVKTGGGGLKRRGWSTGNTLYSPSGVPIQRPGVRSLRSTLTNLPLITAPVKMGRATKVVCTMGPACWSEETMGKLLDAGMDVVRLNFSHGDHKGHLEVLERFRKVCKAKREELKAKGHKVTPHWGCLLDTKGPEIRTAMLKEGKDIELTAGQPILIEAVGANYTTFEGYKDEFTGETKIGLSYDKLCTSVTQGNKILLADGSISITVDEILSTTLLRGTVLNSKKLGQRKNCNLPGVKVDIPVLTEKDIDDLKNFAAKYEMDYVAASFVQSAADVQFIRRVLDEAGGYRVKIISKIENAEGLVNYDEILRESDGIMVARGDLGMEIPSEKVALAQKMMITKANIAGKFIITATQMLESMITNPRPTRAEMTDVANAVLDGTDCVMLSGETANGQFPEAAVATMAAICVNAEHMVEVNKRFNFLRNQTPKPMSGAEAVASGAVMTAIDTDAKLMVCITTSGRAPALVSKYRPPVPVMVVTPDAQLVRHCRSVFGQVGVLVPDMEAQDLDALIDTAVETARAMGLTTVQDGDQIVVLQRRKATSETQIYDDQRLVARAMVYGSSPESAVVNTAYKGDKIIFHRSTKIGLDTILDQEKWKFIVRKTKIICTAGPACWSEEGLGKLLDAGCNVLRFNFSHGDHKGHLEVLERFRKVCTERGVYAACLLDTKGPEIRTAMLKDGKDIELVANQKVTVHAVGDDYVKWEGYKDAATGETHIGLSYAKLCQSVKPGNRILLADGSISIVVDSVVDGSTLIGTVLNSKKLGQRKNCNLPGVKVDIPVLTAKDIDDLQNFCVKYKMDFVAASFVQSEQDVNFIRRVLDEAGGHNVKIISKIENAEGLRKFDQILEVTDGVMVARGDLGMEIPVEKVPLAQKMLITKANIAGKFVICATQMMESMITAPVPTRAEMTDVANAVWDGVDAVMLSGESANGAYPAQAVETMARIARSAEIGVNFYQSFDYTRTFTPKPVMPVEAICSALAKNAVDIRPGMIVVFSEGGKVARLVAKYRPCAPVLVVTSNPALARYCAVLFGCFPLLLPAPIQNVKDVPKALTQAMNFGVEHGLCVAGKEVIVLVSNMVATGASRATESGESVPVREMYVTIAPGALNMDALGSLAFSSSALDPKFIAKTISLRSTTIDLPMLVSSNPPARKTKLGFTVGPACDNEDVLRTLVRGGANIARFNTAHGNLQALQASYARFRGVCASEGRTVATMLDLEGNVVRTSYLIDKDTRQPVKKIELLAGDKVEMFGTDDVSPANFVGFKAGDKVRIGVSLADLDQCVKPGGLIRIQDGLINIEVMAVRPGGPVSGVVLNNAFLGARKPVHLVGVTIHASFPAPADLVALSDFALPNQIEFVAVTVSNRNELSQLRSFLDDNGGESIRLIAKIETEESLRSLDEILDASDAVMLARGKLGMVVTPEKVALAQSVVVTKANVAGKPVIISRQMLESMCGNPRPTRAEMTDVANAVLDGAGCLMLCAETASGDFPADCFLTAVNIVRNAEHATSYASMHSFIRDFSAKPFNTIEAAAVAMAKAAMDARLALCVVVSDTGEAANLVTKYRPSVPLVVVSAQPPVVAQRELVFGQFGMLTTDAVVSAPAGDVGSLASQAVAFARAQGLVDPSGKLRVAVMTGNSTMDVVNNAIVQIVEI</sequence>
<dbReference type="EC" id="2.7.1.40" evidence="5 15"/>
<evidence type="ECO:0000256" key="13">
    <source>
        <dbReference type="ARBA" id="ARBA00023317"/>
    </source>
</evidence>
<feature type="domain" description="Pyruvate kinase barrel" evidence="17">
    <location>
        <begin position="159"/>
        <end position="494"/>
    </location>
</feature>
<comment type="similarity">
    <text evidence="4 15">Belongs to the pyruvate kinase family.</text>
</comment>
<keyword evidence="11 15" id="KW-0460">Magnesium</keyword>
<comment type="cofactor">
    <cofactor evidence="2">
        <name>K(+)</name>
        <dbReference type="ChEBI" id="CHEBI:29103"/>
    </cofactor>
</comment>
<feature type="domain" description="Pyruvate kinase barrel" evidence="17">
    <location>
        <begin position="1265"/>
        <end position="1600"/>
    </location>
</feature>
<gene>
    <name evidence="19" type="ORF">HYH03_011188</name>
</gene>
<dbReference type="GO" id="GO:0016301">
    <property type="term" value="F:kinase activity"/>
    <property type="evidence" value="ECO:0007669"/>
    <property type="project" value="UniProtKB-KW"/>
</dbReference>
<evidence type="ECO:0000256" key="3">
    <source>
        <dbReference type="ARBA" id="ARBA00004997"/>
    </source>
</evidence>
<evidence type="ECO:0000256" key="9">
    <source>
        <dbReference type="ARBA" id="ARBA00022777"/>
    </source>
</evidence>
<feature type="compositionally biased region" description="Low complexity" evidence="16">
    <location>
        <begin position="24"/>
        <end position="36"/>
    </location>
</feature>
<feature type="domain" description="Pyruvate kinase barrel" evidence="17">
    <location>
        <begin position="718"/>
        <end position="1064"/>
    </location>
</feature>
<evidence type="ECO:0000256" key="1">
    <source>
        <dbReference type="ARBA" id="ARBA00001946"/>
    </source>
</evidence>
<dbReference type="FunFam" id="2.40.33.10:FF:000001">
    <property type="entry name" value="Pyruvate kinase"/>
    <property type="match status" value="3"/>
</dbReference>
<feature type="domain" description="Pyruvate kinase C-terminal" evidence="18">
    <location>
        <begin position="1099"/>
        <end position="1203"/>
    </location>
</feature>
<dbReference type="GO" id="GO:0030955">
    <property type="term" value="F:potassium ion binding"/>
    <property type="evidence" value="ECO:0007669"/>
    <property type="project" value="InterPro"/>
</dbReference>
<dbReference type="UniPathway" id="UPA00109">
    <property type="reaction ID" value="UER00188"/>
</dbReference>
<evidence type="ECO:0000256" key="2">
    <source>
        <dbReference type="ARBA" id="ARBA00001958"/>
    </source>
</evidence>
<protein>
    <recommendedName>
        <fullName evidence="5 15">Pyruvate kinase</fullName>
        <ecNumber evidence="5 15">2.7.1.40</ecNumber>
    </recommendedName>
</protein>
<comment type="cofactor">
    <cofactor evidence="1">
        <name>Mg(2+)</name>
        <dbReference type="ChEBI" id="CHEBI:18420"/>
    </cofactor>
</comment>
<dbReference type="InterPro" id="IPR015806">
    <property type="entry name" value="Pyrv_Knase_insert_dom_sf"/>
</dbReference>
<keyword evidence="9 15" id="KW-0418">Kinase</keyword>
<evidence type="ECO:0000256" key="6">
    <source>
        <dbReference type="ARBA" id="ARBA00022679"/>
    </source>
</evidence>
<dbReference type="Pfam" id="PF02887">
    <property type="entry name" value="PK_C"/>
    <property type="match status" value="4"/>
</dbReference>
<dbReference type="GO" id="GO:0000287">
    <property type="term" value="F:magnesium ion binding"/>
    <property type="evidence" value="ECO:0007669"/>
    <property type="project" value="InterPro"/>
</dbReference>
<dbReference type="GO" id="GO:0009570">
    <property type="term" value="C:chloroplast stroma"/>
    <property type="evidence" value="ECO:0007669"/>
    <property type="project" value="UniProtKB-ARBA"/>
</dbReference>
<keyword evidence="6 15" id="KW-0808">Transferase</keyword>
<feature type="compositionally biased region" description="Polar residues" evidence="16">
    <location>
        <begin position="37"/>
        <end position="51"/>
    </location>
</feature>
<accession>A0A835XVJ5</accession>
<dbReference type="InterPro" id="IPR001697">
    <property type="entry name" value="Pyr_Knase"/>
</dbReference>
<dbReference type="SUPFAM" id="SSF51621">
    <property type="entry name" value="Phosphoenolpyruvate/pyruvate domain"/>
    <property type="match status" value="4"/>
</dbReference>
<feature type="domain" description="Pyruvate kinase barrel" evidence="17">
    <location>
        <begin position="1812"/>
        <end position="2149"/>
    </location>
</feature>
<keyword evidence="12 15" id="KW-0324">Glycolysis</keyword>
<dbReference type="InterPro" id="IPR015813">
    <property type="entry name" value="Pyrv/PenolPyrv_kinase-like_dom"/>
</dbReference>
<dbReference type="InterPro" id="IPR036918">
    <property type="entry name" value="Pyrv_Knase_C_sf"/>
</dbReference>
<evidence type="ECO:0000256" key="10">
    <source>
        <dbReference type="ARBA" id="ARBA00022840"/>
    </source>
</evidence>
<dbReference type="Proteomes" id="UP000612055">
    <property type="component" value="Unassembled WGS sequence"/>
</dbReference>
<evidence type="ECO:0000259" key="17">
    <source>
        <dbReference type="Pfam" id="PF00224"/>
    </source>
</evidence>
<dbReference type="Pfam" id="PF00224">
    <property type="entry name" value="PK"/>
    <property type="match status" value="4"/>
</dbReference>
<evidence type="ECO:0000313" key="19">
    <source>
        <dbReference type="EMBL" id="KAG2490387.1"/>
    </source>
</evidence>
<dbReference type="PANTHER" id="PTHR11817">
    <property type="entry name" value="PYRUVATE KINASE"/>
    <property type="match status" value="1"/>
</dbReference>
<dbReference type="PRINTS" id="PR01050">
    <property type="entry name" value="PYRUVTKNASE"/>
</dbReference>
<comment type="pathway">
    <text evidence="3 15">Carbohydrate degradation; glycolysis; pyruvate from D-glyceraldehyde 3-phosphate: step 5/5.</text>
</comment>
<dbReference type="GO" id="GO:0005524">
    <property type="term" value="F:ATP binding"/>
    <property type="evidence" value="ECO:0007669"/>
    <property type="project" value="UniProtKB-KW"/>
</dbReference>
<dbReference type="Gene3D" id="3.20.20.60">
    <property type="entry name" value="Phosphoenolpyruvate-binding domains"/>
    <property type="match status" value="4"/>
</dbReference>
<keyword evidence="13" id="KW-0670">Pyruvate</keyword>
<evidence type="ECO:0000256" key="15">
    <source>
        <dbReference type="RuleBase" id="RU000504"/>
    </source>
</evidence>
<feature type="compositionally biased region" description="Basic and acidic residues" evidence="16">
    <location>
        <begin position="76"/>
        <end position="92"/>
    </location>
</feature>
<evidence type="ECO:0000256" key="14">
    <source>
        <dbReference type="ARBA" id="ARBA00048152"/>
    </source>
</evidence>
<feature type="domain" description="Pyruvate kinase C-terminal" evidence="18">
    <location>
        <begin position="2186"/>
        <end position="2287"/>
    </location>
</feature>
<comment type="caution">
    <text evidence="19">The sequence shown here is derived from an EMBL/GenBank/DDBJ whole genome shotgun (WGS) entry which is preliminary data.</text>
</comment>
<evidence type="ECO:0000256" key="4">
    <source>
        <dbReference type="ARBA" id="ARBA00008663"/>
    </source>
</evidence>
<evidence type="ECO:0000256" key="11">
    <source>
        <dbReference type="ARBA" id="ARBA00022842"/>
    </source>
</evidence>
<dbReference type="FunFam" id="3.20.20.60:FF:000025">
    <property type="entry name" value="Pyruvate kinase"/>
    <property type="match status" value="3"/>
</dbReference>
<evidence type="ECO:0000313" key="20">
    <source>
        <dbReference type="Proteomes" id="UP000612055"/>
    </source>
</evidence>
<organism evidence="19 20">
    <name type="scientific">Edaphochlamys debaryana</name>
    <dbReference type="NCBI Taxonomy" id="47281"/>
    <lineage>
        <taxon>Eukaryota</taxon>
        <taxon>Viridiplantae</taxon>
        <taxon>Chlorophyta</taxon>
        <taxon>core chlorophytes</taxon>
        <taxon>Chlorophyceae</taxon>
        <taxon>CS clade</taxon>
        <taxon>Chlamydomonadales</taxon>
        <taxon>Chlamydomonadales incertae sedis</taxon>
        <taxon>Edaphochlamys</taxon>
    </lineage>
</organism>
<feature type="domain" description="Pyruvate kinase C-terminal" evidence="18">
    <location>
        <begin position="1635"/>
        <end position="1738"/>
    </location>
</feature>
<dbReference type="SUPFAM" id="SSF52935">
    <property type="entry name" value="PK C-terminal domain-like"/>
    <property type="match status" value="4"/>
</dbReference>
<dbReference type="NCBIfam" id="NF004491">
    <property type="entry name" value="PRK05826.1"/>
    <property type="match status" value="3"/>
</dbReference>
<feature type="domain" description="Pyruvate kinase C-terminal" evidence="18">
    <location>
        <begin position="557"/>
        <end position="658"/>
    </location>
</feature>